<dbReference type="Pfam" id="PF01532">
    <property type="entry name" value="Glyco_hydro_47"/>
    <property type="match status" value="1"/>
</dbReference>
<keyword evidence="11" id="KW-1185">Reference proteome</keyword>
<feature type="disulfide bond" evidence="8">
    <location>
        <begin position="402"/>
        <end position="431"/>
    </location>
</feature>
<comment type="caution">
    <text evidence="10">The sequence shown here is derived from an EMBL/GenBank/DDBJ whole genome shotgun (WGS) entry which is preliminary data.</text>
</comment>
<dbReference type="InterPro" id="IPR050749">
    <property type="entry name" value="Glycosyl_Hydrolase_47"/>
</dbReference>
<dbReference type="GO" id="GO:0016020">
    <property type="term" value="C:membrane"/>
    <property type="evidence" value="ECO:0007669"/>
    <property type="project" value="InterPro"/>
</dbReference>
<evidence type="ECO:0000256" key="6">
    <source>
        <dbReference type="PIRSR" id="PIRSR601382-1"/>
    </source>
</evidence>
<feature type="active site" evidence="6">
    <location>
        <position position="495"/>
    </location>
</feature>
<dbReference type="GO" id="GO:0004571">
    <property type="term" value="F:mannosyl-oligosaccharide 1,2-alpha-mannosidase activity"/>
    <property type="evidence" value="ECO:0007669"/>
    <property type="project" value="InterPro"/>
</dbReference>
<keyword evidence="5 8" id="KW-1015">Disulfide bond</keyword>
<dbReference type="GO" id="GO:0005509">
    <property type="term" value="F:calcium ion binding"/>
    <property type="evidence" value="ECO:0007669"/>
    <property type="project" value="InterPro"/>
</dbReference>
<dbReference type="EC" id="3.2.1.-" evidence="9"/>
<dbReference type="InterPro" id="IPR001382">
    <property type="entry name" value="Glyco_hydro_47"/>
</dbReference>
<keyword evidence="4 9" id="KW-0378">Hydrolase</keyword>
<evidence type="ECO:0000256" key="2">
    <source>
        <dbReference type="ARBA" id="ARBA00004922"/>
    </source>
</evidence>
<dbReference type="Proteomes" id="UP001201980">
    <property type="component" value="Unassembled WGS sequence"/>
</dbReference>
<dbReference type="InterPro" id="IPR036026">
    <property type="entry name" value="Seven-hairpin_glycosidases"/>
</dbReference>
<keyword evidence="9" id="KW-0326">Glycosidase</keyword>
<feature type="binding site" evidence="7">
    <location>
        <position position="583"/>
    </location>
    <ligand>
        <name>Ca(2+)</name>
        <dbReference type="ChEBI" id="CHEBI:29108"/>
    </ligand>
</feature>
<dbReference type="GO" id="GO:0005783">
    <property type="term" value="C:endoplasmic reticulum"/>
    <property type="evidence" value="ECO:0007669"/>
    <property type="project" value="TreeGrafter"/>
</dbReference>
<accession>A0AAD5WV27</accession>
<keyword evidence="7" id="KW-0106">Calcium</keyword>
<dbReference type="SUPFAM" id="SSF48225">
    <property type="entry name" value="Seven-hairpin glycosidases"/>
    <property type="match status" value="1"/>
</dbReference>
<evidence type="ECO:0000256" key="5">
    <source>
        <dbReference type="ARBA" id="ARBA00023157"/>
    </source>
</evidence>
<comment type="cofactor">
    <cofactor evidence="1 7">
        <name>Ca(2+)</name>
        <dbReference type="ChEBI" id="CHEBI:29108"/>
    </cofactor>
</comment>
<dbReference type="GO" id="GO:0005975">
    <property type="term" value="P:carbohydrate metabolic process"/>
    <property type="evidence" value="ECO:0007669"/>
    <property type="project" value="InterPro"/>
</dbReference>
<proteinExistence type="inferred from homology"/>
<sequence>MNRRSVLRPASTHAMSVRRPSRLLFVLATLCFMILFIRILPGQSVMNLTPSFARKQPIAFRPSSFDWSTVQEHFPVQPDSLTPLPTGHKKLPKVQHDFPSYEHDEHTEFRRSKVKDVFLKCWNSYKAQAWGKDELRPISGGGKDTFGGWAATIVDALDALYIMDLEDEFRHAAAAAVEIDFADTEDTAVNLFETTIRHLGGLLSAYDLSGEEALLRKAKELGEMLYHAFDTPNRMPGFWLDFEAAKSGTQLGGTRDPAAGPASLSMEFSRLSQLTGDPKYFDAVHRVKKFLQDTQESTSLPGMWPTHLDFQHMSASGSHGYSLGALSDSLYEYLIKTYLLLGGADDSWRQMYARAMEVVEKHLLFRPMTPRKDDVLFSGNTWVRVDEGGRVDLDAEVQHLGCFAGGMFLLGGRTMDVSRHLDIGVRLTWGCRWGYSVMPTGMMPEIFGLFACRGNEDLLDFCPWDNERWRAHTLAPTLEKGWRNAREPAYQLRPEAIESMFVLWRISGDESLRDAAWDMFESIMQATETDLGNAAIANVTVKRGQAEKLDSMESFWLGETLKYFYLIFSPPGLISLDEYVLNTEAHPFKIPR</sequence>
<feature type="active site" description="Proton donor" evidence="6">
    <location>
        <position position="193"/>
    </location>
</feature>
<evidence type="ECO:0000256" key="1">
    <source>
        <dbReference type="ARBA" id="ARBA00001913"/>
    </source>
</evidence>
<gene>
    <name evidence="10" type="ORF">MKZ38_010467</name>
</gene>
<name>A0AAD5WV27_9PEZI</name>
<comment type="similarity">
    <text evidence="3 9">Belongs to the glycosyl hydrolase 47 family.</text>
</comment>
<feature type="active site" description="Proton donor" evidence="6">
    <location>
        <position position="445"/>
    </location>
</feature>
<dbReference type="Gene3D" id="1.50.10.10">
    <property type="match status" value="1"/>
</dbReference>
<dbReference type="GO" id="GO:0036503">
    <property type="term" value="P:ERAD pathway"/>
    <property type="evidence" value="ECO:0007669"/>
    <property type="project" value="UniProtKB-ARBA"/>
</dbReference>
<evidence type="ECO:0000256" key="3">
    <source>
        <dbReference type="ARBA" id="ARBA00007658"/>
    </source>
</evidence>
<evidence type="ECO:0000313" key="11">
    <source>
        <dbReference type="Proteomes" id="UP001201980"/>
    </source>
</evidence>
<dbReference type="InterPro" id="IPR012341">
    <property type="entry name" value="6hp_glycosidase-like_sf"/>
</dbReference>
<dbReference type="PANTHER" id="PTHR11742:SF89">
    <property type="entry name" value="ALPHA-1,2-MANNOSIDASE"/>
    <property type="match status" value="1"/>
</dbReference>
<dbReference type="EMBL" id="JAKWBI020000092">
    <property type="protein sequence ID" value="KAJ2903047.1"/>
    <property type="molecule type" value="Genomic_DNA"/>
</dbReference>
<evidence type="ECO:0000256" key="4">
    <source>
        <dbReference type="ARBA" id="ARBA00022801"/>
    </source>
</evidence>
<reference evidence="10" key="1">
    <citation type="submission" date="2022-07" db="EMBL/GenBank/DDBJ databases">
        <title>Draft genome sequence of Zalerion maritima ATCC 34329, a (micro)plastics degrading marine fungus.</title>
        <authorList>
            <person name="Paco A."/>
            <person name="Goncalves M.F.M."/>
            <person name="Rocha-Santos T.A.P."/>
            <person name="Alves A."/>
        </authorList>
    </citation>
    <scope>NUCLEOTIDE SEQUENCE</scope>
    <source>
        <strain evidence="10">ATCC 34329</strain>
    </source>
</reference>
<keyword evidence="7" id="KW-0479">Metal-binding</keyword>
<dbReference type="PRINTS" id="PR00747">
    <property type="entry name" value="GLYHDRLASE47"/>
</dbReference>
<dbReference type="FunFam" id="1.50.10.10:FF:000037">
    <property type="entry name" value="alpha-1,2-Mannosidase"/>
    <property type="match status" value="1"/>
</dbReference>
<evidence type="ECO:0000313" key="10">
    <source>
        <dbReference type="EMBL" id="KAJ2903047.1"/>
    </source>
</evidence>
<evidence type="ECO:0000256" key="7">
    <source>
        <dbReference type="PIRSR" id="PIRSR601382-2"/>
    </source>
</evidence>
<evidence type="ECO:0000256" key="8">
    <source>
        <dbReference type="PIRSR" id="PIRSR601382-3"/>
    </source>
</evidence>
<comment type="pathway">
    <text evidence="2">Protein modification; protein glycosylation.</text>
</comment>
<organism evidence="10 11">
    <name type="scientific">Zalerion maritima</name>
    <dbReference type="NCBI Taxonomy" id="339359"/>
    <lineage>
        <taxon>Eukaryota</taxon>
        <taxon>Fungi</taxon>
        <taxon>Dikarya</taxon>
        <taxon>Ascomycota</taxon>
        <taxon>Pezizomycotina</taxon>
        <taxon>Sordariomycetes</taxon>
        <taxon>Lulworthiomycetidae</taxon>
        <taxon>Lulworthiales</taxon>
        <taxon>Lulworthiaceae</taxon>
        <taxon>Zalerion</taxon>
    </lineage>
</organism>
<dbReference type="PANTHER" id="PTHR11742">
    <property type="entry name" value="MANNOSYL-OLIGOSACCHARIDE ALPHA-1,2-MANNOSIDASE-RELATED"/>
    <property type="match status" value="1"/>
</dbReference>
<evidence type="ECO:0000256" key="9">
    <source>
        <dbReference type="RuleBase" id="RU361193"/>
    </source>
</evidence>
<feature type="active site" evidence="6">
    <location>
        <position position="328"/>
    </location>
</feature>
<protein>
    <recommendedName>
        <fullName evidence="9">alpha-1,2-Mannosidase</fullName>
        <ecNumber evidence="9">3.2.1.-</ecNumber>
    </recommendedName>
</protein>
<dbReference type="AlphaFoldDB" id="A0AAD5WV27"/>